<name>A0A8S9N3C0_BRACR</name>
<dbReference type="AlphaFoldDB" id="A0A8S9N3C0"/>
<reference evidence="2" key="1">
    <citation type="submission" date="2019-12" db="EMBL/GenBank/DDBJ databases">
        <title>Genome sequencing and annotation of Brassica cretica.</title>
        <authorList>
            <person name="Studholme D.J."/>
            <person name="Sarris P."/>
        </authorList>
    </citation>
    <scope>NUCLEOTIDE SEQUENCE</scope>
    <source>
        <strain evidence="2">PFS-109/04</strain>
        <tissue evidence="2">Leaf</tissue>
    </source>
</reference>
<comment type="caution">
    <text evidence="2">The sequence shown here is derived from an EMBL/GenBank/DDBJ whole genome shotgun (WGS) entry which is preliminary data.</text>
</comment>
<dbReference type="EMBL" id="QGKX02002183">
    <property type="protein sequence ID" value="KAF3489796.1"/>
    <property type="molecule type" value="Genomic_DNA"/>
</dbReference>
<gene>
    <name evidence="2" type="ORF">F2Q69_00056159</name>
</gene>
<evidence type="ECO:0000313" key="2">
    <source>
        <dbReference type="EMBL" id="KAF3489796.1"/>
    </source>
</evidence>
<sequence>MDASNNSTASNVAQAILAVLDYNSTPDARRAAVAFLESFFTTYPLPCQPFDLPKYPPTKEIDAKRRDEEYRRLREKRKNAHQNGRRRTKPRERAVRAMPVPEANAERMRMITHANAKSKSDKFPPPHQDGFLGFPMGLSRRFEPSEIPFSSTSFTSYANEPLEMWSGPLVVAAAVVV</sequence>
<protein>
    <submittedName>
        <fullName evidence="2">Uncharacterized protein</fullName>
    </submittedName>
</protein>
<accession>A0A8S9N3C0</accession>
<feature type="compositionally biased region" description="Basic residues" evidence="1">
    <location>
        <begin position="73"/>
        <end position="90"/>
    </location>
</feature>
<proteinExistence type="predicted"/>
<evidence type="ECO:0000313" key="3">
    <source>
        <dbReference type="Proteomes" id="UP000712600"/>
    </source>
</evidence>
<evidence type="ECO:0000256" key="1">
    <source>
        <dbReference type="SAM" id="MobiDB-lite"/>
    </source>
</evidence>
<feature type="region of interest" description="Disordered" evidence="1">
    <location>
        <begin position="54"/>
        <end position="103"/>
    </location>
</feature>
<dbReference type="Proteomes" id="UP000712600">
    <property type="component" value="Unassembled WGS sequence"/>
</dbReference>
<organism evidence="2 3">
    <name type="scientific">Brassica cretica</name>
    <name type="common">Mustard</name>
    <dbReference type="NCBI Taxonomy" id="69181"/>
    <lineage>
        <taxon>Eukaryota</taxon>
        <taxon>Viridiplantae</taxon>
        <taxon>Streptophyta</taxon>
        <taxon>Embryophyta</taxon>
        <taxon>Tracheophyta</taxon>
        <taxon>Spermatophyta</taxon>
        <taxon>Magnoliopsida</taxon>
        <taxon>eudicotyledons</taxon>
        <taxon>Gunneridae</taxon>
        <taxon>Pentapetalae</taxon>
        <taxon>rosids</taxon>
        <taxon>malvids</taxon>
        <taxon>Brassicales</taxon>
        <taxon>Brassicaceae</taxon>
        <taxon>Brassiceae</taxon>
        <taxon>Brassica</taxon>
    </lineage>
</organism>
<feature type="compositionally biased region" description="Basic and acidic residues" evidence="1">
    <location>
        <begin position="57"/>
        <end position="72"/>
    </location>
</feature>